<dbReference type="SUPFAM" id="SSF49785">
    <property type="entry name" value="Galactose-binding domain-like"/>
    <property type="match status" value="1"/>
</dbReference>
<evidence type="ECO:0000256" key="1">
    <source>
        <dbReference type="SAM" id="MobiDB-lite"/>
    </source>
</evidence>
<accession>A0A1J4MVB3</accession>
<name>A0A1J4MVB3_9CRYT</name>
<sequence length="593" mass="67029">MISVLPENILAQRNIMTNEFRLKLLKAHNNLRSQEAVSATFMLKLAYDYSLEGYAANWGMKCMNGQFQHSPEQWPYRASPGENLYATTIDVSQDPSWDPSSVVKSWWEERENFNWSTGQPNSGYPVGHWTQVVRAPTSTVGCAVVVQCPGSWKTYVICHYDFGNVGFIPYPNFSINPSLPQRPCSQCPNGYNCCENNLCVGIVNPNVPPPGPLPLQTNNEVCSEYMMRLCNIRNGACPQGCLDLNYPPIKDGLIVQQCTCINGNSNIPPTAAWQFKLWYNRGICSTAIGEASSSLEMFKGLADISAHSVNTEIPTKRMSHTSKSLLSNRFSRDLNWHNSEQITVEHQIHGPGIIITELEDIQSEKEIPTVAINKQTTDCSNSHCKNKPNKSNSMQTEQEESNKYSEKVMNIDSEAINTRYMQLHSLNKQKSERANPSEIDLDYCVNVRESFLLNCKGELKHILNMENNLNPICSDVDEQMMIKLSFEEVVSITQFGIKAFKQSNQGQVICSSPKLVKLYVNSPLSDFSEIEDMKPCFTINFKQDDTENCQMKILPGSKFYRVKHLTIFIQENQDNVDISFLNYIKIMGYVLAS</sequence>
<dbReference type="Pfam" id="PF00188">
    <property type="entry name" value="CAP"/>
    <property type="match status" value="1"/>
</dbReference>
<dbReference type="InterPro" id="IPR010400">
    <property type="entry name" value="PITH_dom"/>
</dbReference>
<protein>
    <recommendedName>
        <fullName evidence="2">PITH domain-containing protein</fullName>
    </recommendedName>
</protein>
<comment type="caution">
    <text evidence="3">The sequence shown here is derived from an EMBL/GenBank/DDBJ whole genome shotgun (WGS) entry which is preliminary data.</text>
</comment>
<dbReference type="InterPro" id="IPR008979">
    <property type="entry name" value="Galactose-bd-like_sf"/>
</dbReference>
<evidence type="ECO:0000259" key="2">
    <source>
        <dbReference type="PROSITE" id="PS51532"/>
    </source>
</evidence>
<dbReference type="SMART" id="SM00198">
    <property type="entry name" value="SCP"/>
    <property type="match status" value="1"/>
</dbReference>
<dbReference type="CDD" id="cd05380">
    <property type="entry name" value="CAP_euk"/>
    <property type="match status" value="1"/>
</dbReference>
<dbReference type="AlphaFoldDB" id="A0A1J4MVB3"/>
<keyword evidence="4" id="KW-1185">Reference proteome</keyword>
<dbReference type="Gene3D" id="3.40.33.10">
    <property type="entry name" value="CAP"/>
    <property type="match status" value="1"/>
</dbReference>
<dbReference type="RefSeq" id="XP_067069974.1">
    <property type="nucleotide sequence ID" value="XM_067213781.1"/>
</dbReference>
<dbReference type="Gene3D" id="2.60.120.470">
    <property type="entry name" value="PITH domain"/>
    <property type="match status" value="1"/>
</dbReference>
<evidence type="ECO:0000313" key="3">
    <source>
        <dbReference type="EMBL" id="OII78128.1"/>
    </source>
</evidence>
<reference evidence="3 4" key="1">
    <citation type="submission" date="2016-10" db="EMBL/GenBank/DDBJ databases">
        <title>Reductive evolution of mitochondrial metabolism and differential evolution of invasion-related proteins in Cryptosporidium.</title>
        <authorList>
            <person name="Liu S."/>
            <person name="Roellig D.M."/>
            <person name="Guo Y."/>
            <person name="Li N."/>
            <person name="Frace M.A."/>
            <person name="Tang K."/>
            <person name="Zhang L."/>
            <person name="Feng Y."/>
            <person name="Xiao L."/>
        </authorList>
    </citation>
    <scope>NUCLEOTIDE SEQUENCE [LARGE SCALE GENOMIC DNA]</scope>
    <source>
        <strain evidence="3">30847</strain>
    </source>
</reference>
<evidence type="ECO:0000313" key="4">
    <source>
        <dbReference type="Proteomes" id="UP000186804"/>
    </source>
</evidence>
<dbReference type="Proteomes" id="UP000186804">
    <property type="component" value="Unassembled WGS sequence"/>
</dbReference>
<feature type="compositionally biased region" description="Polar residues" evidence="1">
    <location>
        <begin position="377"/>
        <end position="396"/>
    </location>
</feature>
<dbReference type="PANTHER" id="PTHR10334">
    <property type="entry name" value="CYSTEINE-RICH SECRETORY PROTEIN-RELATED"/>
    <property type="match status" value="1"/>
</dbReference>
<dbReference type="InterPro" id="IPR037047">
    <property type="entry name" value="PITH_dom_sf"/>
</dbReference>
<dbReference type="VEuPathDB" id="CryptoDB:cand_035550"/>
<dbReference type="SUPFAM" id="SSF55797">
    <property type="entry name" value="PR-1-like"/>
    <property type="match status" value="1"/>
</dbReference>
<dbReference type="InterPro" id="IPR035940">
    <property type="entry name" value="CAP_sf"/>
</dbReference>
<feature type="domain" description="PITH" evidence="2">
    <location>
        <begin position="430"/>
        <end position="593"/>
    </location>
</feature>
<dbReference type="InterPro" id="IPR001283">
    <property type="entry name" value="CRISP-related"/>
</dbReference>
<organism evidence="3 4">
    <name type="scientific">Cryptosporidium andersoni</name>
    <dbReference type="NCBI Taxonomy" id="117008"/>
    <lineage>
        <taxon>Eukaryota</taxon>
        <taxon>Sar</taxon>
        <taxon>Alveolata</taxon>
        <taxon>Apicomplexa</taxon>
        <taxon>Conoidasida</taxon>
        <taxon>Coccidia</taxon>
        <taxon>Eucoccidiorida</taxon>
        <taxon>Eimeriorina</taxon>
        <taxon>Cryptosporidiidae</taxon>
        <taxon>Cryptosporidium</taxon>
    </lineage>
</organism>
<dbReference type="GeneID" id="92367739"/>
<dbReference type="PROSITE" id="PS51532">
    <property type="entry name" value="PITH"/>
    <property type="match status" value="1"/>
</dbReference>
<dbReference type="EMBL" id="LRBS01000007">
    <property type="protein sequence ID" value="OII78128.1"/>
    <property type="molecule type" value="Genomic_DNA"/>
</dbReference>
<dbReference type="Pfam" id="PF06201">
    <property type="entry name" value="PITH"/>
    <property type="match status" value="1"/>
</dbReference>
<feature type="region of interest" description="Disordered" evidence="1">
    <location>
        <begin position="377"/>
        <end position="400"/>
    </location>
</feature>
<dbReference type="GO" id="GO:0005737">
    <property type="term" value="C:cytoplasm"/>
    <property type="evidence" value="ECO:0007669"/>
    <property type="project" value="UniProtKB-ARBA"/>
</dbReference>
<gene>
    <name evidence="3" type="ORF">cand_035550</name>
</gene>
<dbReference type="InterPro" id="IPR014044">
    <property type="entry name" value="CAP_dom"/>
</dbReference>
<proteinExistence type="predicted"/>
<dbReference type="OrthoDB" id="335796at2759"/>